<keyword evidence="3" id="KW-0732">Signal</keyword>
<organism evidence="6 7">
    <name type="scientific">Exidia glandulosa HHB12029</name>
    <dbReference type="NCBI Taxonomy" id="1314781"/>
    <lineage>
        <taxon>Eukaryota</taxon>
        <taxon>Fungi</taxon>
        <taxon>Dikarya</taxon>
        <taxon>Basidiomycota</taxon>
        <taxon>Agaricomycotina</taxon>
        <taxon>Agaricomycetes</taxon>
        <taxon>Auriculariales</taxon>
        <taxon>Exidiaceae</taxon>
        <taxon>Exidia</taxon>
    </lineage>
</organism>
<dbReference type="InterPro" id="IPR013595">
    <property type="entry name" value="Pept_S33_TAP-like_C"/>
</dbReference>
<accession>A0A165P2J2</accession>
<dbReference type="Pfam" id="PF00561">
    <property type="entry name" value="Abhydrolase_1"/>
    <property type="match status" value="1"/>
</dbReference>
<dbReference type="Proteomes" id="UP000077266">
    <property type="component" value="Unassembled WGS sequence"/>
</dbReference>
<dbReference type="PANTHER" id="PTHR43248">
    <property type="entry name" value="2-SUCCINYL-6-HYDROXY-2,4-CYCLOHEXADIENE-1-CARBOXYLATE SYNTHASE"/>
    <property type="match status" value="1"/>
</dbReference>
<dbReference type="InParanoid" id="A0A165P2J2"/>
<evidence type="ECO:0000259" key="4">
    <source>
        <dbReference type="Pfam" id="PF00561"/>
    </source>
</evidence>
<feature type="chain" id="PRO_5007863786" evidence="3">
    <location>
        <begin position="18"/>
        <end position="551"/>
    </location>
</feature>
<dbReference type="STRING" id="1314781.A0A165P2J2"/>
<gene>
    <name evidence="6" type="ORF">EXIGLDRAFT_738511</name>
</gene>
<dbReference type="InterPro" id="IPR029058">
    <property type="entry name" value="AB_hydrolase_fold"/>
</dbReference>
<protein>
    <submittedName>
        <fullName evidence="6">Alpha/beta-hydrolase</fullName>
    </submittedName>
</protein>
<keyword evidence="2 6" id="KW-0378">Hydrolase</keyword>
<proteinExistence type="inferred from homology"/>
<comment type="similarity">
    <text evidence="1">Belongs to the peptidase S33 family.</text>
</comment>
<dbReference type="InterPro" id="IPR051601">
    <property type="entry name" value="Serine_prot/Carboxylest_S33"/>
</dbReference>
<dbReference type="PANTHER" id="PTHR43248:SF25">
    <property type="entry name" value="AB HYDROLASE-1 DOMAIN-CONTAINING PROTEIN-RELATED"/>
    <property type="match status" value="1"/>
</dbReference>
<evidence type="ECO:0000256" key="3">
    <source>
        <dbReference type="SAM" id="SignalP"/>
    </source>
</evidence>
<dbReference type="SUPFAM" id="SSF53474">
    <property type="entry name" value="alpha/beta-Hydrolases"/>
    <property type="match status" value="1"/>
</dbReference>
<dbReference type="AlphaFoldDB" id="A0A165P2J2"/>
<dbReference type="EMBL" id="KV425893">
    <property type="protein sequence ID" value="KZW01552.1"/>
    <property type="molecule type" value="Genomic_DNA"/>
</dbReference>
<evidence type="ECO:0000313" key="6">
    <source>
        <dbReference type="EMBL" id="KZW01552.1"/>
    </source>
</evidence>
<dbReference type="InterPro" id="IPR000073">
    <property type="entry name" value="AB_hydrolase_1"/>
</dbReference>
<evidence type="ECO:0000256" key="1">
    <source>
        <dbReference type="ARBA" id="ARBA00010088"/>
    </source>
</evidence>
<sequence length="551" mass="59535">MKLLLAYTLTLVGRVLAAFHDRRQVPNPASFDWYALNPSENITWTSCFGDQQCARLHLPLDYSKPAGPKTQIALQMIPATNKANYQGTILVNPGGPANSGTLFVLEAGPALAQLFGPTFDILGFDPRGTGATTPLAMCFESPQGSDAWARREVVALHVDDPSIPLARARDEIFAALCASRLGGNGREDISGSAEDWGIGRFMDTASVATDMFHIVRKLGQSKLHYYGGSYGTLLGQYFAALYPHMVGRMILDGIVDGVGLQGTGYFEPTGDADRVMDAFFSDCVTAGPLKCTIWRETSAAVARHVDRILSTLRDSPIKIPVGLSSRRQFSEDDALSVIFQALWSPLDGFPLLSSTFQAIELRDADFLAQLGLPTPSAGLPPWLQRNEASTAIACTDFPPFRDVLSDEIALVRNATTLSRWAGPFMFSRWRITCGAWQIRAEQRYTGPVSASLDVPVLVISNKVDPVTPLSSALAVVPRFTGMRLLVQDTVGHTASASLSICVAEAMNAYMTTGTLPPLNTVCQPDLVPLVNSRADAEGILARAVLHPSRSM</sequence>
<name>A0A165P2J2_EXIGL</name>
<keyword evidence="7" id="KW-1185">Reference proteome</keyword>
<dbReference type="Gene3D" id="3.40.50.1820">
    <property type="entry name" value="alpha/beta hydrolase"/>
    <property type="match status" value="1"/>
</dbReference>
<evidence type="ECO:0000256" key="2">
    <source>
        <dbReference type="ARBA" id="ARBA00022801"/>
    </source>
</evidence>
<dbReference type="OrthoDB" id="425534at2759"/>
<dbReference type="GO" id="GO:0016787">
    <property type="term" value="F:hydrolase activity"/>
    <property type="evidence" value="ECO:0007669"/>
    <property type="project" value="UniProtKB-KW"/>
</dbReference>
<feature type="domain" description="AB hydrolase-1" evidence="4">
    <location>
        <begin position="88"/>
        <end position="282"/>
    </location>
</feature>
<feature type="domain" description="Peptidase S33 tripeptidyl aminopeptidase-like C-terminal" evidence="5">
    <location>
        <begin position="430"/>
        <end position="522"/>
    </location>
</feature>
<evidence type="ECO:0000259" key="5">
    <source>
        <dbReference type="Pfam" id="PF08386"/>
    </source>
</evidence>
<dbReference type="Pfam" id="PF08386">
    <property type="entry name" value="Abhydrolase_4"/>
    <property type="match status" value="1"/>
</dbReference>
<reference evidence="6 7" key="1">
    <citation type="journal article" date="2016" name="Mol. Biol. Evol.">
        <title>Comparative Genomics of Early-Diverging Mushroom-Forming Fungi Provides Insights into the Origins of Lignocellulose Decay Capabilities.</title>
        <authorList>
            <person name="Nagy L.G."/>
            <person name="Riley R."/>
            <person name="Tritt A."/>
            <person name="Adam C."/>
            <person name="Daum C."/>
            <person name="Floudas D."/>
            <person name="Sun H."/>
            <person name="Yadav J.S."/>
            <person name="Pangilinan J."/>
            <person name="Larsson K.H."/>
            <person name="Matsuura K."/>
            <person name="Barry K."/>
            <person name="Labutti K."/>
            <person name="Kuo R."/>
            <person name="Ohm R.A."/>
            <person name="Bhattacharya S.S."/>
            <person name="Shirouzu T."/>
            <person name="Yoshinaga Y."/>
            <person name="Martin F.M."/>
            <person name="Grigoriev I.V."/>
            <person name="Hibbett D.S."/>
        </authorList>
    </citation>
    <scope>NUCLEOTIDE SEQUENCE [LARGE SCALE GENOMIC DNA]</scope>
    <source>
        <strain evidence="6 7">HHB12029</strain>
    </source>
</reference>
<feature type="signal peptide" evidence="3">
    <location>
        <begin position="1"/>
        <end position="17"/>
    </location>
</feature>
<evidence type="ECO:0000313" key="7">
    <source>
        <dbReference type="Proteomes" id="UP000077266"/>
    </source>
</evidence>